<dbReference type="HOGENOM" id="CLU_000445_70_50_6"/>
<organism evidence="8 9">
    <name type="scientific">Congregibacter litoralis KT71</name>
    <dbReference type="NCBI Taxonomy" id="314285"/>
    <lineage>
        <taxon>Bacteria</taxon>
        <taxon>Pseudomonadati</taxon>
        <taxon>Pseudomonadota</taxon>
        <taxon>Gammaproteobacteria</taxon>
        <taxon>Cellvibrionales</taxon>
        <taxon>Halieaceae</taxon>
        <taxon>Congregibacter</taxon>
    </lineage>
</organism>
<evidence type="ECO:0000256" key="3">
    <source>
        <dbReference type="ARBA" id="ARBA00022636"/>
    </source>
</evidence>
<evidence type="ECO:0000256" key="2">
    <source>
        <dbReference type="ARBA" id="ARBA00012282"/>
    </source>
</evidence>
<dbReference type="CDD" id="cd01948">
    <property type="entry name" value="EAL"/>
    <property type="match status" value="1"/>
</dbReference>
<dbReference type="AlphaFoldDB" id="A4ADN6"/>
<name>A4ADN6_9GAMM</name>
<dbReference type="PROSITE" id="PS50887">
    <property type="entry name" value="GGDEF"/>
    <property type="match status" value="1"/>
</dbReference>
<dbReference type="OrthoDB" id="9176779at2"/>
<dbReference type="Proteomes" id="UP000019205">
    <property type="component" value="Chromosome"/>
</dbReference>
<dbReference type="NCBIfam" id="TIGR00254">
    <property type="entry name" value="GGDEF"/>
    <property type="match status" value="1"/>
</dbReference>
<comment type="caution">
    <text evidence="8">The sequence shown here is derived from an EMBL/GenBank/DDBJ whole genome shotgun (WGS) entry which is preliminary data.</text>
</comment>
<dbReference type="Gene3D" id="3.30.70.270">
    <property type="match status" value="1"/>
</dbReference>
<keyword evidence="9" id="KW-1185">Reference proteome</keyword>
<dbReference type="SMART" id="SM00267">
    <property type="entry name" value="GGDEF"/>
    <property type="match status" value="1"/>
</dbReference>
<proteinExistence type="predicted"/>
<dbReference type="PROSITE" id="PS50113">
    <property type="entry name" value="PAC"/>
    <property type="match status" value="1"/>
</dbReference>
<protein>
    <recommendedName>
        <fullName evidence="2">cyclic-guanylate-specific phosphodiesterase</fullName>
        <ecNumber evidence="2">3.1.4.52</ecNumber>
    </recommendedName>
</protein>
<dbReference type="InterPro" id="IPR000700">
    <property type="entry name" value="PAS-assoc_C"/>
</dbReference>
<evidence type="ECO:0000256" key="1">
    <source>
        <dbReference type="ARBA" id="ARBA00001946"/>
    </source>
</evidence>
<sequence length="458" mass="50507">MVSIARDITEHKRAEETLRYQQRSLEHLAHHDALTGLPNRLYLIDKLNHALQNPDKQAASLAVLFLDLDHFKDINDSLGHSLGDEVLRAVSRRLSDCVRKADIIARLGGDEFTIVLQGVGSSVIAVEVAQKILLAFEQPIIIGERALTVGTSIGISVSPDDGLTTEELLRNADAAMYRAKRNGRNTFMHYTPDMTERALARLSLESDMRRALEREEFHVAYQPQVDMHSGALIGVEALLRWDHPEKGAISPKHFIPIAEENGQILALGKWVLQKVCAEQIRLADAGLAGIRFAVNVSGRQLLHEGFLEFIEGMIKTGTCRGEALELEITESVLLSEPELAAEAMQAIRKLGIAISVDDFGTGYSSLAYLKQYPLNRLKIDASFVRDIVIDPDDRAIAQTIIALGNALNLEVIAEGVETEEQRAILVNDGCSLGQGFLFSRPLAPAALLEYRRDVVKNA</sequence>
<dbReference type="FunFam" id="3.20.20.450:FF:000001">
    <property type="entry name" value="Cyclic di-GMP phosphodiesterase yahA"/>
    <property type="match status" value="1"/>
</dbReference>
<dbReference type="SUPFAM" id="SSF55073">
    <property type="entry name" value="Nucleotide cyclase"/>
    <property type="match status" value="1"/>
</dbReference>
<reference evidence="8 9" key="2">
    <citation type="journal article" date="2009" name="PLoS ONE">
        <title>The photosynthetic apparatus and its regulation in the aerobic gammaproteobacterium Congregibacter litoralis gen. nov., sp. nov.</title>
        <authorList>
            <person name="Spring S."/>
            <person name="Lunsdorf H."/>
            <person name="Fuchs B.M."/>
            <person name="Tindall B.J."/>
        </authorList>
    </citation>
    <scope>NUCLEOTIDE SEQUENCE [LARGE SCALE GENOMIC DNA]</scope>
    <source>
        <strain evidence="8">KT71</strain>
    </source>
</reference>
<dbReference type="InterPro" id="IPR001633">
    <property type="entry name" value="EAL_dom"/>
</dbReference>
<feature type="domain" description="PAC" evidence="5">
    <location>
        <begin position="1"/>
        <end position="20"/>
    </location>
</feature>
<evidence type="ECO:0000313" key="8">
    <source>
        <dbReference type="EMBL" id="EAQ95844.2"/>
    </source>
</evidence>
<dbReference type="STRING" id="314285.KT71_18361"/>
<gene>
    <name evidence="8" type="ORF">KT71_18361</name>
</gene>
<feature type="domain" description="EAL" evidence="6">
    <location>
        <begin position="201"/>
        <end position="455"/>
    </location>
</feature>
<dbReference type="GO" id="GO:0071732">
    <property type="term" value="P:cellular response to nitric oxide"/>
    <property type="evidence" value="ECO:0007669"/>
    <property type="project" value="UniProtKB-ARBA"/>
</dbReference>
<dbReference type="PANTHER" id="PTHR44757">
    <property type="entry name" value="DIGUANYLATE CYCLASE DGCP"/>
    <property type="match status" value="1"/>
</dbReference>
<dbReference type="Pfam" id="PF00563">
    <property type="entry name" value="EAL"/>
    <property type="match status" value="1"/>
</dbReference>
<dbReference type="InterPro" id="IPR035919">
    <property type="entry name" value="EAL_sf"/>
</dbReference>
<dbReference type="PANTHER" id="PTHR44757:SF2">
    <property type="entry name" value="BIOFILM ARCHITECTURE MAINTENANCE PROTEIN MBAA"/>
    <property type="match status" value="1"/>
</dbReference>
<dbReference type="FunFam" id="3.30.70.270:FF:000001">
    <property type="entry name" value="Diguanylate cyclase domain protein"/>
    <property type="match status" value="1"/>
</dbReference>
<dbReference type="eggNOG" id="COG5001">
    <property type="taxonomic scope" value="Bacteria"/>
</dbReference>
<evidence type="ECO:0000259" key="7">
    <source>
        <dbReference type="PROSITE" id="PS50887"/>
    </source>
</evidence>
<evidence type="ECO:0000313" key="9">
    <source>
        <dbReference type="Proteomes" id="UP000019205"/>
    </source>
</evidence>
<keyword evidence="3" id="KW-0973">c-di-GMP</keyword>
<dbReference type="Pfam" id="PF00990">
    <property type="entry name" value="GGDEF"/>
    <property type="match status" value="1"/>
</dbReference>
<dbReference type="EMBL" id="AAOA02000001">
    <property type="protein sequence ID" value="EAQ95844.2"/>
    <property type="molecule type" value="Genomic_DNA"/>
</dbReference>
<evidence type="ECO:0000259" key="6">
    <source>
        <dbReference type="PROSITE" id="PS50883"/>
    </source>
</evidence>
<feature type="domain" description="GGDEF" evidence="7">
    <location>
        <begin position="59"/>
        <end position="192"/>
    </location>
</feature>
<dbReference type="InterPro" id="IPR000160">
    <property type="entry name" value="GGDEF_dom"/>
</dbReference>
<dbReference type="SUPFAM" id="SSF141868">
    <property type="entry name" value="EAL domain-like"/>
    <property type="match status" value="1"/>
</dbReference>
<dbReference type="InterPro" id="IPR043128">
    <property type="entry name" value="Rev_trsase/Diguanyl_cyclase"/>
</dbReference>
<dbReference type="PROSITE" id="PS50883">
    <property type="entry name" value="EAL"/>
    <property type="match status" value="1"/>
</dbReference>
<comment type="catalytic activity">
    <reaction evidence="4">
        <text>3',3'-c-di-GMP + H2O = 5'-phosphoguanylyl(3'-&gt;5')guanosine + H(+)</text>
        <dbReference type="Rhea" id="RHEA:24902"/>
        <dbReference type="ChEBI" id="CHEBI:15377"/>
        <dbReference type="ChEBI" id="CHEBI:15378"/>
        <dbReference type="ChEBI" id="CHEBI:58754"/>
        <dbReference type="ChEBI" id="CHEBI:58805"/>
        <dbReference type="EC" id="3.1.4.52"/>
    </reaction>
    <physiologicalReaction direction="left-to-right" evidence="4">
        <dbReference type="Rhea" id="RHEA:24903"/>
    </physiologicalReaction>
</comment>
<dbReference type="InterPro" id="IPR029787">
    <property type="entry name" value="Nucleotide_cyclase"/>
</dbReference>
<comment type="cofactor">
    <cofactor evidence="1">
        <name>Mg(2+)</name>
        <dbReference type="ChEBI" id="CHEBI:18420"/>
    </cofactor>
</comment>
<evidence type="ECO:0000256" key="4">
    <source>
        <dbReference type="ARBA" id="ARBA00051114"/>
    </source>
</evidence>
<dbReference type="Gene3D" id="3.20.20.450">
    <property type="entry name" value="EAL domain"/>
    <property type="match status" value="1"/>
</dbReference>
<dbReference type="CDD" id="cd01949">
    <property type="entry name" value="GGDEF"/>
    <property type="match status" value="1"/>
</dbReference>
<evidence type="ECO:0000259" key="5">
    <source>
        <dbReference type="PROSITE" id="PS50113"/>
    </source>
</evidence>
<dbReference type="GO" id="GO:0071111">
    <property type="term" value="F:cyclic-guanylate-specific phosphodiesterase activity"/>
    <property type="evidence" value="ECO:0007669"/>
    <property type="project" value="UniProtKB-EC"/>
</dbReference>
<dbReference type="EC" id="3.1.4.52" evidence="2"/>
<dbReference type="SMART" id="SM00052">
    <property type="entry name" value="EAL"/>
    <property type="match status" value="1"/>
</dbReference>
<dbReference type="InterPro" id="IPR052155">
    <property type="entry name" value="Biofilm_reg_signaling"/>
</dbReference>
<accession>A4ADN6</accession>
<reference evidence="8 9" key="1">
    <citation type="journal article" date="2007" name="Proc. Natl. Acad. Sci. U.S.A.">
        <title>Characterization of a marine gammaproteobacterium capable of aerobic anoxygenic photosynthesis.</title>
        <authorList>
            <person name="Fuchs B.M."/>
            <person name="Spring S."/>
            <person name="Teeling H."/>
            <person name="Quast C."/>
            <person name="Wulf J."/>
            <person name="Schattenhofer M."/>
            <person name="Yan S."/>
            <person name="Ferriera S."/>
            <person name="Johnson J."/>
            <person name="Glockner F.O."/>
            <person name="Amann R."/>
        </authorList>
    </citation>
    <scope>NUCLEOTIDE SEQUENCE [LARGE SCALE GENOMIC DNA]</scope>
    <source>
        <strain evidence="8">KT71</strain>
    </source>
</reference>